<dbReference type="InterPro" id="IPR016176">
    <property type="entry name" value="Cbl-dep_enz_cat"/>
</dbReference>
<evidence type="ECO:0000259" key="2">
    <source>
        <dbReference type="Pfam" id="PF01642"/>
    </source>
</evidence>
<dbReference type="EC" id="5.4.99.2" evidence="3"/>
<sequence length="528" mass="59382">MAKEKVKPKKFVTDSNIPVKPIYSSEKKLWERPAGEYPFTRGIHSGMYRDRLWTMRQYSGFGDAAQSNKRYKFMLDSGQTGLSMAFDLPTQIGHDPDSARAEGEVGKVGVSIASLKDMQTAFNGINLGKASTSMTINATASTLLAYYIAVGKSQGISSKELRGTTQNDILKEYVARNTYIYPPQPSMRIIGDMIGYCAKNVPQWYPISISGYHMREAGATAVQEIAFTIANGIEYIQTCIDRGLKIDDFAPRLSFFFCCTIEFFEEVAKFRTARKIYAKILKERFHAKNPKSLQLRFHTQTSGESLTAQQPDNNIVRVAVQAMAAVLGGTQSLHTNSKDEALALPSQEAAKIALRTQQIIGYESGVTKTVDPMAGSYYMESLCDEIEEQVWGYLKKIDKMGGALKAIEKGFFQSEIRQNAYRLKREVDDNKRILIGVNKFAEKSERKQDLLRVDDSLGKKQEKAIKDLRKSRDNKKTEYALSKMQKAAETDKNLMPFILDSVLAYATTGEISNTFREVFGEYRPKEVF</sequence>
<dbReference type="GO" id="GO:0031419">
    <property type="term" value="F:cobalamin binding"/>
    <property type="evidence" value="ECO:0007669"/>
    <property type="project" value="InterPro"/>
</dbReference>
<reference evidence="3" key="1">
    <citation type="journal article" date="2014" name="Genome Biol. Evol.">
        <title>Pangenome evidence for extensive interdomain horizontal transfer affecting lineage core and shell genes in uncultured planktonic thaumarchaeota and euryarchaeota.</title>
        <authorList>
            <person name="Deschamps P."/>
            <person name="Zivanovic Y."/>
            <person name="Moreira D."/>
            <person name="Rodriguez-Valera F."/>
            <person name="Lopez-Garcia P."/>
        </authorList>
    </citation>
    <scope>NUCLEOTIDE SEQUENCE</scope>
</reference>
<dbReference type="InterPro" id="IPR006099">
    <property type="entry name" value="MeMalonylCoA_mutase_a/b_cat"/>
</dbReference>
<protein>
    <submittedName>
        <fullName evidence="3">Methylmalonyl-CoA mutase N-terminal domain-containing protein (McmA1)</fullName>
        <ecNumber evidence="3">5.4.99.2</ecNumber>
    </submittedName>
</protein>
<dbReference type="EMBL" id="KF900457">
    <property type="protein sequence ID" value="AIE95672.1"/>
    <property type="molecule type" value="Genomic_DNA"/>
</dbReference>
<dbReference type="SUPFAM" id="SSF51703">
    <property type="entry name" value="Cobalamin (vitamin B12)-dependent enzymes"/>
    <property type="match status" value="1"/>
</dbReference>
<dbReference type="GO" id="GO:0004494">
    <property type="term" value="F:methylmalonyl-CoA mutase activity"/>
    <property type="evidence" value="ECO:0007669"/>
    <property type="project" value="UniProtKB-EC"/>
</dbReference>
<dbReference type="Gene3D" id="3.20.20.240">
    <property type="entry name" value="Methylmalonyl-CoA mutase"/>
    <property type="match status" value="1"/>
</dbReference>
<dbReference type="PANTHER" id="PTHR48101">
    <property type="entry name" value="METHYLMALONYL-COA MUTASE, MITOCHONDRIAL-RELATED"/>
    <property type="match status" value="1"/>
</dbReference>
<gene>
    <name evidence="3" type="primary">mcmA1</name>
</gene>
<proteinExistence type="predicted"/>
<name>A0A075G1G0_9ARCH</name>
<dbReference type="PANTHER" id="PTHR48101:SF1">
    <property type="entry name" value="METHYLMALONYL-COA MUTASE, LARGE SUBUNIT"/>
    <property type="match status" value="1"/>
</dbReference>
<evidence type="ECO:0000256" key="1">
    <source>
        <dbReference type="ARBA" id="ARBA00023235"/>
    </source>
</evidence>
<evidence type="ECO:0000313" key="3">
    <source>
        <dbReference type="EMBL" id="AIE95672.1"/>
    </source>
</evidence>
<dbReference type="NCBIfam" id="TIGR00641">
    <property type="entry name" value="acid_CoA_mut_N"/>
    <property type="match status" value="1"/>
</dbReference>
<keyword evidence="1 3" id="KW-0413">Isomerase</keyword>
<accession>A0A075G1G0</accession>
<dbReference type="Pfam" id="PF01642">
    <property type="entry name" value="MM_CoA_mutase"/>
    <property type="match status" value="1"/>
</dbReference>
<dbReference type="AlphaFoldDB" id="A0A075G1G0"/>
<dbReference type="InterPro" id="IPR006098">
    <property type="entry name" value="MMCoA_mutase_a_cat"/>
</dbReference>
<organism evidence="3">
    <name type="scientific">uncultured marine thaumarchaeote AD1000_69_B10</name>
    <dbReference type="NCBI Taxonomy" id="1455931"/>
    <lineage>
        <taxon>Archaea</taxon>
        <taxon>Nitrososphaerota</taxon>
        <taxon>environmental samples</taxon>
    </lineage>
</organism>
<feature type="domain" description="Methylmalonyl-CoA mutase alpha/beta chain catalytic" evidence="2">
    <location>
        <begin position="13"/>
        <end position="521"/>
    </location>
</feature>